<feature type="domain" description="C-type lectin" evidence="12">
    <location>
        <begin position="221"/>
        <end position="336"/>
    </location>
</feature>
<keyword evidence="11" id="KW-0732">Signal</keyword>
<dbReference type="InterPro" id="IPR016186">
    <property type="entry name" value="C-type_lectin-like/link_sf"/>
</dbReference>
<keyword evidence="2 10" id="KW-0812">Transmembrane</keyword>
<evidence type="ECO:0000256" key="11">
    <source>
        <dbReference type="SAM" id="SignalP"/>
    </source>
</evidence>
<feature type="transmembrane region" description="Helical" evidence="10">
    <location>
        <begin position="1383"/>
        <end position="1402"/>
    </location>
</feature>
<organism evidence="14 15">
    <name type="scientific">Nothobranchius furzeri</name>
    <name type="common">Turquoise killifish</name>
    <dbReference type="NCBI Taxonomy" id="105023"/>
    <lineage>
        <taxon>Eukaryota</taxon>
        <taxon>Metazoa</taxon>
        <taxon>Chordata</taxon>
        <taxon>Craniata</taxon>
        <taxon>Vertebrata</taxon>
        <taxon>Euteleostomi</taxon>
        <taxon>Actinopterygii</taxon>
        <taxon>Neopterygii</taxon>
        <taxon>Teleostei</taxon>
        <taxon>Neoteleostei</taxon>
        <taxon>Acanthomorphata</taxon>
        <taxon>Ovalentaria</taxon>
        <taxon>Atherinomorphae</taxon>
        <taxon>Cyprinodontiformes</taxon>
        <taxon>Nothobranchiidae</taxon>
        <taxon>Nothobranchius</taxon>
    </lineage>
</organism>
<dbReference type="Proteomes" id="UP000822369">
    <property type="component" value="Chromosome 5"/>
</dbReference>
<evidence type="ECO:0000313" key="15">
    <source>
        <dbReference type="Proteomes" id="UP000822369"/>
    </source>
</evidence>
<feature type="domain" description="C-type lectin" evidence="12">
    <location>
        <begin position="807"/>
        <end position="921"/>
    </location>
</feature>
<evidence type="ECO:0000313" key="14">
    <source>
        <dbReference type="EMBL" id="KAF7222230.1"/>
    </source>
</evidence>
<keyword evidence="3" id="KW-0677">Repeat</keyword>
<dbReference type="SUPFAM" id="SSF50370">
    <property type="entry name" value="Ricin B-like lectins"/>
    <property type="match status" value="1"/>
</dbReference>
<dbReference type="InterPro" id="IPR036943">
    <property type="entry name" value="FN_type2_sf"/>
</dbReference>
<dbReference type="SUPFAM" id="SSF57440">
    <property type="entry name" value="Kringle-like"/>
    <property type="match status" value="1"/>
</dbReference>
<dbReference type="Gene3D" id="2.80.10.50">
    <property type="match status" value="1"/>
</dbReference>
<feature type="domain" description="C-type lectin" evidence="12">
    <location>
        <begin position="949"/>
        <end position="1075"/>
    </location>
</feature>
<dbReference type="EMBL" id="JAAVVJ010000005">
    <property type="protein sequence ID" value="KAF7222230.1"/>
    <property type="molecule type" value="Genomic_DNA"/>
</dbReference>
<dbReference type="PROSITE" id="PS50041">
    <property type="entry name" value="C_TYPE_LECTIN_2"/>
    <property type="match status" value="8"/>
</dbReference>
<keyword evidence="4 10" id="KW-1133">Transmembrane helix</keyword>
<dbReference type="InterPro" id="IPR050111">
    <property type="entry name" value="C-type_lectin/snaclec_domain"/>
</dbReference>
<dbReference type="SUPFAM" id="SSF56436">
    <property type="entry name" value="C-type lectin-like"/>
    <property type="match status" value="8"/>
</dbReference>
<dbReference type="SMART" id="SM00034">
    <property type="entry name" value="CLECT"/>
    <property type="match status" value="8"/>
</dbReference>
<feature type="chain" id="PRO_5038781687" evidence="11">
    <location>
        <begin position="33"/>
        <end position="1447"/>
    </location>
</feature>
<evidence type="ECO:0000259" key="12">
    <source>
        <dbReference type="PROSITE" id="PS50041"/>
    </source>
</evidence>
<dbReference type="PROSITE" id="PS00615">
    <property type="entry name" value="C_TYPE_LECTIN_1"/>
    <property type="match status" value="2"/>
</dbReference>
<dbReference type="FunFam" id="3.10.100.10:FF:000014">
    <property type="entry name" value="Macrophage mannose receptor 1"/>
    <property type="match status" value="1"/>
</dbReference>
<dbReference type="InterPro" id="IPR013806">
    <property type="entry name" value="Kringle-like"/>
</dbReference>
<evidence type="ECO:0000256" key="6">
    <source>
        <dbReference type="ARBA" id="ARBA00023157"/>
    </source>
</evidence>
<feature type="region of interest" description="Disordered" evidence="9">
    <location>
        <begin position="1357"/>
        <end position="1376"/>
    </location>
</feature>
<keyword evidence="7" id="KW-0325">Glycoprotein</keyword>
<dbReference type="Gene3D" id="2.10.10.10">
    <property type="entry name" value="Fibronectin, type II, collagen-binding"/>
    <property type="match status" value="1"/>
</dbReference>
<feature type="domain" description="C-type lectin" evidence="12">
    <location>
        <begin position="644"/>
        <end position="778"/>
    </location>
</feature>
<comment type="caution">
    <text evidence="14">The sequence shown here is derived from an EMBL/GenBank/DDBJ whole genome shotgun (WGS) entry which is preliminary data.</text>
</comment>
<dbReference type="PANTHER" id="PTHR22803">
    <property type="entry name" value="MANNOSE, PHOSPHOLIPASE, LECTIN RECEPTOR RELATED"/>
    <property type="match status" value="1"/>
</dbReference>
<reference evidence="14" key="1">
    <citation type="submission" date="2020-03" db="EMBL/GenBank/DDBJ databases">
        <title>Intra-Species Differences in Population Size shape Life History and Genome Evolution.</title>
        <authorList>
            <person name="Willemsen D."/>
            <person name="Cui R."/>
            <person name="Valenzano D.R."/>
        </authorList>
    </citation>
    <scope>NUCLEOTIDE SEQUENCE</scope>
    <source>
        <strain evidence="14">GRZ</strain>
        <tissue evidence="14">Whole</tissue>
    </source>
</reference>
<feature type="disulfide bond" evidence="8">
    <location>
        <begin position="168"/>
        <end position="194"/>
    </location>
</feature>
<keyword evidence="5 10" id="KW-0472">Membrane</keyword>
<dbReference type="PROSITE" id="PS51092">
    <property type="entry name" value="FN2_2"/>
    <property type="match status" value="1"/>
</dbReference>
<feature type="signal peptide" evidence="11">
    <location>
        <begin position="1"/>
        <end position="32"/>
    </location>
</feature>
<keyword evidence="6 8" id="KW-1015">Disulfide bond</keyword>
<dbReference type="Pfam" id="PF00059">
    <property type="entry name" value="Lectin_C"/>
    <property type="match status" value="8"/>
</dbReference>
<evidence type="ECO:0000256" key="1">
    <source>
        <dbReference type="ARBA" id="ARBA00004167"/>
    </source>
</evidence>
<dbReference type="CDD" id="cd00037">
    <property type="entry name" value="CLECT"/>
    <property type="match status" value="8"/>
</dbReference>
<evidence type="ECO:0000256" key="9">
    <source>
        <dbReference type="SAM" id="MobiDB-lite"/>
    </source>
</evidence>
<feature type="domain" description="C-type lectin" evidence="12">
    <location>
        <begin position="359"/>
        <end position="475"/>
    </location>
</feature>
<evidence type="ECO:0000256" key="7">
    <source>
        <dbReference type="ARBA" id="ARBA00023180"/>
    </source>
</evidence>
<sequence length="1447" mass="163134">MSAALGPRRMPTTSITLVVFVILVLASHYAKASENDSPFSLINKATGNCLVKRSNRCLDVRWTTADRLVVTSTKKCLGAQGRSVGSEVNQYDCDETSLLQKWECKNNTLLALKGQNFYIEGKADESIVLSQTIGPNNHFIIPGTANGACSRTHRELYTLGGNAFGKICMFPFLYKDRWFVDCTTFDTKDKRSWCATETKYEHEQWGHCPTTSTDHWKKNVITGVYYQVNTQSALTWAQADKSCKQQAASLVSITDPTDNAFITALLGSGRNKFWIGLVLDPEHSWQWSDQKPFRYLKWDAGNPVSNPGHNCAVLDSYGQYSWQSSSCTKKMGYICHKGGNPPTPSLVEQGFCSDPYIPYNGHCFHLQRTTQTWPDAQRECRKDGGDLVTINNVEDQSFVISQLGYASGDELWIGLNDRRTEGLFDWSDHATVTFTSWEFGKPTVSGLSEDCVFIRGENGNWADGSCDDKRGFICMKQSSTVRTGNEVEMDHGCIAGWKKHGSYCYFVGSETKTFAEAKEDCKTSNGYLADVSSGVDNAFLVSLVGLRPEKHFWIGLSNQNNIDIFAWTNTDSVRFTHWNAGMPGYQQGCVAMASGISAGLWDLLPCTNREKYICKKLVDGALPTAPPPTQTPPQCADGWTRVGTRNVCTKFFTGPRSSEKTWFEARDYCRAIGGDLLSIHSAAELHVGRLVPDSYHLILRPYHEIGGGRAWIGLHVADPNAGYVWSDGSPVNYLHWSDGEPNNFNNDESCAEFTIHNWDESGSWNDLNCESYNDWLCQIRAGVTPKPPPNDTAIAEFNTTADGWLVWRGKYYLISKMSKSMEDARQFCQQSHADLVSINSKEENIFLWKQISRGYGSYYIGLSVDLDGSFWWMDGTPVTYTRWDEDQPNTNSFDQNCVSMSYHMGYWRTSNCGREFMFICKRTNSPPANTTIAPTPPPKGGCPFSWTKFGSKCYKITTDRKSTWEDARTQCISIGANLVSIPTRKVQAFLTTRLLDETGDLWIGLNSLKQDGFFWADGKTRQYTNWGYSKNQRRPGTFYQRWNEEDCVALTRTSAFGIGKWLIKSCNETNGYICHKSINPSQPDQPGPIDPNIYERLGNDSMKAMTQNLTWENAKNLCKKEKANLASLRNEWTIAYAELLAITLKAPLWIGLNKNQTGGHFRFIDGWFLNSVNWAEFEPSMDRPCVYIDVDGKWRTALCNQTMNSICMQSTDVPPTESTKFPGRCPEDTKVEYQESYTWLPFRGHCYLFLTEEIEWADAASSCVRHGGTLASIQDSLEQQFIKRNIEVFQDSHPSFWIGLYKTHKGSWLWLDKTVMDYVNWAPDEPDSFFGTIQTSDGSWSSGRSWHDKSYICKTPKVPDTGSEVKPEPHGGDDPQSRVRTSLIVVMLIAIISTITVVAILFHGRSPRPFPTFENPLYFNNEQAQPDVVDTNKLIENVENSEPILTL</sequence>
<dbReference type="InterPro" id="IPR035992">
    <property type="entry name" value="Ricin_B-like_lectins"/>
</dbReference>
<dbReference type="InterPro" id="IPR016187">
    <property type="entry name" value="CTDL_fold"/>
</dbReference>
<feature type="domain" description="C-type lectin" evidence="12">
    <location>
        <begin position="1242"/>
        <end position="1354"/>
    </location>
</feature>
<evidence type="ECO:0000256" key="4">
    <source>
        <dbReference type="ARBA" id="ARBA00022989"/>
    </source>
</evidence>
<dbReference type="Pfam" id="PF00040">
    <property type="entry name" value="fn2"/>
    <property type="match status" value="1"/>
</dbReference>
<gene>
    <name evidence="14" type="ORF">G4P62_008890</name>
</gene>
<dbReference type="KEGG" id="nfu:107383768"/>
<dbReference type="SMART" id="SM00059">
    <property type="entry name" value="FN2"/>
    <property type="match status" value="1"/>
</dbReference>
<comment type="subcellular location">
    <subcellularLocation>
        <location evidence="1">Membrane</location>
        <topology evidence="1">Single-pass membrane protein</topology>
    </subcellularLocation>
</comment>
<dbReference type="Gene3D" id="3.10.100.10">
    <property type="entry name" value="Mannose-Binding Protein A, subunit A"/>
    <property type="match status" value="8"/>
</dbReference>
<dbReference type="OMA" id="MTYYMGF"/>
<comment type="caution">
    <text evidence="8">Lacks conserved residue(s) required for the propagation of feature annotation.</text>
</comment>
<protein>
    <submittedName>
        <fullName evidence="14">Transcript variant X1</fullName>
    </submittedName>
</protein>
<name>A0A9D2YKE7_NOTFU</name>
<accession>A0A9D2YKE7</accession>
<feature type="compositionally biased region" description="Basic and acidic residues" evidence="9">
    <location>
        <begin position="1363"/>
        <end position="1376"/>
    </location>
</feature>
<evidence type="ECO:0000256" key="10">
    <source>
        <dbReference type="SAM" id="Phobius"/>
    </source>
</evidence>
<proteinExistence type="predicted"/>
<evidence type="ECO:0000256" key="8">
    <source>
        <dbReference type="PROSITE-ProRule" id="PRU00479"/>
    </source>
</evidence>
<dbReference type="InterPro" id="IPR001304">
    <property type="entry name" value="C-type_lectin-like"/>
</dbReference>
<dbReference type="OrthoDB" id="6356110at2759"/>
<dbReference type="GO" id="GO:0016020">
    <property type="term" value="C:membrane"/>
    <property type="evidence" value="ECO:0007669"/>
    <property type="project" value="UniProtKB-SubCell"/>
</dbReference>
<feature type="domain" description="C-type lectin" evidence="12">
    <location>
        <begin position="500"/>
        <end position="615"/>
    </location>
</feature>
<dbReference type="InterPro" id="IPR000562">
    <property type="entry name" value="FN_type2_dom"/>
</dbReference>
<evidence type="ECO:0000256" key="5">
    <source>
        <dbReference type="ARBA" id="ARBA00023136"/>
    </source>
</evidence>
<evidence type="ECO:0000256" key="2">
    <source>
        <dbReference type="ARBA" id="ARBA00022692"/>
    </source>
</evidence>
<dbReference type="CDD" id="cd00062">
    <property type="entry name" value="FN2"/>
    <property type="match status" value="1"/>
</dbReference>
<feature type="domain" description="C-type lectin" evidence="12">
    <location>
        <begin position="1097"/>
        <end position="1208"/>
    </location>
</feature>
<dbReference type="FunFam" id="3.10.100.10:FF:000025">
    <property type="entry name" value="Mannose receptor C-type 1"/>
    <property type="match status" value="1"/>
</dbReference>
<feature type="domain" description="Fibronectin type-II" evidence="13">
    <location>
        <begin position="163"/>
        <end position="210"/>
    </location>
</feature>
<evidence type="ECO:0000259" key="13">
    <source>
        <dbReference type="PROSITE" id="PS51092"/>
    </source>
</evidence>
<evidence type="ECO:0000256" key="3">
    <source>
        <dbReference type="ARBA" id="ARBA00022737"/>
    </source>
</evidence>
<dbReference type="InterPro" id="IPR018378">
    <property type="entry name" value="C-type_lectin_CS"/>
</dbReference>